<gene>
    <name evidence="8" type="ORF">PYCCODRAFT_1479841</name>
</gene>
<dbReference type="OrthoDB" id="2962993at2759"/>
<keyword evidence="9" id="KW-1185">Reference proteome</keyword>
<feature type="transmembrane region" description="Helical" evidence="6">
    <location>
        <begin position="84"/>
        <end position="101"/>
    </location>
</feature>
<accession>A0A1Y2IGV7</accession>
<dbReference type="InterPro" id="IPR011701">
    <property type="entry name" value="MFS"/>
</dbReference>
<evidence type="ECO:0000256" key="4">
    <source>
        <dbReference type="ARBA" id="ARBA00022989"/>
    </source>
</evidence>
<reference evidence="8 9" key="1">
    <citation type="journal article" date="2015" name="Biotechnol. Biofuels">
        <title>Enhanced degradation of softwood versus hardwood by the white-rot fungus Pycnoporus coccineus.</title>
        <authorList>
            <person name="Couturier M."/>
            <person name="Navarro D."/>
            <person name="Chevret D."/>
            <person name="Henrissat B."/>
            <person name="Piumi F."/>
            <person name="Ruiz-Duenas F.J."/>
            <person name="Martinez A.T."/>
            <person name="Grigoriev I.V."/>
            <person name="Riley R."/>
            <person name="Lipzen A."/>
            <person name="Berrin J.G."/>
            <person name="Master E.R."/>
            <person name="Rosso M.N."/>
        </authorList>
    </citation>
    <scope>NUCLEOTIDE SEQUENCE [LARGE SCALE GENOMIC DNA]</scope>
    <source>
        <strain evidence="8 9">BRFM310</strain>
    </source>
</reference>
<name>A0A1Y2IGV7_TRAC3</name>
<evidence type="ECO:0000256" key="3">
    <source>
        <dbReference type="ARBA" id="ARBA00022692"/>
    </source>
</evidence>
<dbReference type="PANTHER" id="PTHR43791">
    <property type="entry name" value="PERMEASE-RELATED"/>
    <property type="match status" value="1"/>
</dbReference>
<dbReference type="Gene3D" id="1.20.1250.20">
    <property type="entry name" value="MFS general substrate transporter like domains"/>
    <property type="match status" value="2"/>
</dbReference>
<feature type="transmembrane region" description="Helical" evidence="6">
    <location>
        <begin position="174"/>
        <end position="195"/>
    </location>
</feature>
<proteinExistence type="predicted"/>
<evidence type="ECO:0000259" key="7">
    <source>
        <dbReference type="PROSITE" id="PS50850"/>
    </source>
</evidence>
<evidence type="ECO:0000256" key="1">
    <source>
        <dbReference type="ARBA" id="ARBA00004141"/>
    </source>
</evidence>
<keyword evidence="5 6" id="KW-0472">Membrane</keyword>
<feature type="transmembrane region" description="Helical" evidence="6">
    <location>
        <begin position="276"/>
        <end position="295"/>
    </location>
</feature>
<organism evidence="8 9">
    <name type="scientific">Trametes coccinea (strain BRFM310)</name>
    <name type="common">Pycnoporus coccineus</name>
    <dbReference type="NCBI Taxonomy" id="1353009"/>
    <lineage>
        <taxon>Eukaryota</taxon>
        <taxon>Fungi</taxon>
        <taxon>Dikarya</taxon>
        <taxon>Basidiomycota</taxon>
        <taxon>Agaricomycotina</taxon>
        <taxon>Agaricomycetes</taxon>
        <taxon>Polyporales</taxon>
        <taxon>Polyporaceae</taxon>
        <taxon>Trametes</taxon>
    </lineage>
</organism>
<dbReference type="GO" id="GO:0022857">
    <property type="term" value="F:transmembrane transporter activity"/>
    <property type="evidence" value="ECO:0007669"/>
    <property type="project" value="InterPro"/>
</dbReference>
<evidence type="ECO:0000256" key="6">
    <source>
        <dbReference type="SAM" id="Phobius"/>
    </source>
</evidence>
<protein>
    <submittedName>
        <fullName evidence="8">MFS general substrate transporter</fullName>
    </submittedName>
</protein>
<keyword evidence="3 6" id="KW-0812">Transmembrane</keyword>
<evidence type="ECO:0000313" key="9">
    <source>
        <dbReference type="Proteomes" id="UP000193067"/>
    </source>
</evidence>
<dbReference type="Pfam" id="PF07690">
    <property type="entry name" value="MFS_1"/>
    <property type="match status" value="1"/>
</dbReference>
<keyword evidence="4 6" id="KW-1133">Transmembrane helix</keyword>
<dbReference type="AlphaFoldDB" id="A0A1Y2IGV7"/>
<dbReference type="FunFam" id="1.20.1250.20:FF:000068">
    <property type="entry name" value="MFS general substrate transporter"/>
    <property type="match status" value="1"/>
</dbReference>
<dbReference type="PROSITE" id="PS50850">
    <property type="entry name" value="MFS"/>
    <property type="match status" value="1"/>
</dbReference>
<feature type="domain" description="Major facilitator superfamily (MFS) profile" evidence="7">
    <location>
        <begin position="48"/>
        <end position="462"/>
    </location>
</feature>
<feature type="transmembrane region" description="Helical" evidence="6">
    <location>
        <begin position="207"/>
        <end position="229"/>
    </location>
</feature>
<feature type="transmembrane region" description="Helical" evidence="6">
    <location>
        <begin position="113"/>
        <end position="133"/>
    </location>
</feature>
<feature type="transmembrane region" description="Helical" evidence="6">
    <location>
        <begin position="366"/>
        <end position="390"/>
    </location>
</feature>
<evidence type="ECO:0000256" key="5">
    <source>
        <dbReference type="ARBA" id="ARBA00023136"/>
    </source>
</evidence>
<feature type="transmembrane region" description="Helical" evidence="6">
    <location>
        <begin position="315"/>
        <end position="335"/>
    </location>
</feature>
<feature type="transmembrane region" description="Helical" evidence="6">
    <location>
        <begin position="434"/>
        <end position="455"/>
    </location>
</feature>
<dbReference type="InterPro" id="IPR020846">
    <property type="entry name" value="MFS_dom"/>
</dbReference>
<dbReference type="PANTHER" id="PTHR43791:SF19">
    <property type="entry name" value="TRANSPORTER, PUTATIVE (AFU_ORTHOLOGUE AFUA_1G01812)-RELATED"/>
    <property type="match status" value="1"/>
</dbReference>
<feature type="transmembrane region" description="Helical" evidence="6">
    <location>
        <begin position="139"/>
        <end position="162"/>
    </location>
</feature>
<evidence type="ECO:0000256" key="2">
    <source>
        <dbReference type="ARBA" id="ARBA00022448"/>
    </source>
</evidence>
<dbReference type="SUPFAM" id="SSF103473">
    <property type="entry name" value="MFS general substrate transporter"/>
    <property type="match status" value="1"/>
</dbReference>
<sequence>MSSESASEKEPKVEEQVVVEDVLRVYRPDVDTSGIDERKLLRRIDWHVVPWLSVLYLLNFLDRGNIGNAKLYHMTDDLHITDKQYLIALTVLFFPYALFEPPSNLALKRVRPSIWLSSIMLIWGIIMTLHGVVTNYAGLIAVRFFLGLAEAGLYPGVLFYLSCWYKRNELGTRVAIFFSAATVAGAFSGLLAAAIQNMDGIGGRPGWAWIFILEGLITVLCAIASYFILSDFPNTAKFLNETERVWVIRRLQADMKFSAGGEKFKMKYIRQSLTDWKAWLAMGIYMGLNEPLYAFSLFTPTIINQLGFQATAANLLSVPVYVWACIMTVVVGFLGDRAKTRAWINLGLFGSGIAGYIILICSTNPALSYFAVYLAAFSIYPTIPNTVAWVSSNIEGSYKRSVVIGMVIGWGNLNGAVSSNIYRATDAPRYRLGHGIVLAYIAIGWICSLGLYIHLRRENAAKARGERDEVIDGVYNERAREENGHFESIEAARTEKGDHWSGFRYSL</sequence>
<keyword evidence="2" id="KW-0813">Transport</keyword>
<evidence type="ECO:0000313" key="8">
    <source>
        <dbReference type="EMBL" id="OSC99510.1"/>
    </source>
</evidence>
<feature type="transmembrane region" description="Helical" evidence="6">
    <location>
        <begin position="402"/>
        <end position="422"/>
    </location>
</feature>
<dbReference type="InterPro" id="IPR036259">
    <property type="entry name" value="MFS_trans_sf"/>
</dbReference>
<feature type="transmembrane region" description="Helical" evidence="6">
    <location>
        <begin position="342"/>
        <end position="360"/>
    </location>
</feature>
<dbReference type="EMBL" id="KZ084127">
    <property type="protein sequence ID" value="OSC99510.1"/>
    <property type="molecule type" value="Genomic_DNA"/>
</dbReference>
<comment type="subcellular location">
    <subcellularLocation>
        <location evidence="1">Membrane</location>
        <topology evidence="1">Multi-pass membrane protein</topology>
    </subcellularLocation>
</comment>
<dbReference type="FunFam" id="1.20.1250.20:FF:000034">
    <property type="entry name" value="MFS general substrate transporter"/>
    <property type="match status" value="1"/>
</dbReference>
<dbReference type="Proteomes" id="UP000193067">
    <property type="component" value="Unassembled WGS sequence"/>
</dbReference>
<dbReference type="GO" id="GO:0016020">
    <property type="term" value="C:membrane"/>
    <property type="evidence" value="ECO:0007669"/>
    <property type="project" value="UniProtKB-SubCell"/>
</dbReference>